<accession>A0A0J6CT21</accession>
<gene>
    <name evidence="1" type="ORF">AB986_19140</name>
</gene>
<dbReference type="Proteomes" id="UP000035996">
    <property type="component" value="Unassembled WGS sequence"/>
</dbReference>
<comment type="caution">
    <text evidence="1">The sequence shown here is derived from an EMBL/GenBank/DDBJ whole genome shotgun (WGS) entry which is preliminary data.</text>
</comment>
<dbReference type="OrthoDB" id="2353223at2"/>
<evidence type="ECO:0000313" key="1">
    <source>
        <dbReference type="EMBL" id="KMM36235.1"/>
    </source>
</evidence>
<dbReference type="InterPro" id="IPR015058">
    <property type="entry name" value="DUF1878"/>
</dbReference>
<dbReference type="GeneID" id="301328650"/>
<dbReference type="EMBL" id="LELK01000009">
    <property type="protein sequence ID" value="KMM36235.1"/>
    <property type="molecule type" value="Genomic_DNA"/>
</dbReference>
<dbReference type="Gene3D" id="1.10.3750.10">
    <property type="entry name" value="YhaI-like"/>
    <property type="match status" value="1"/>
</dbReference>
<keyword evidence="2" id="KW-1185">Reference proteome</keyword>
<proteinExistence type="predicted"/>
<dbReference type="SUPFAM" id="SSF109915">
    <property type="entry name" value="Hypothetical protein YhaI"/>
    <property type="match status" value="1"/>
</dbReference>
<sequence>MEAIHKRLDKIEFHMRLLAKMKEEGEYPFYRMVIEQGLTEEELIEVYKLCAEVNKKMHEQVEEGLLSRSSLLTHFVGMLNIKLDPLSTIRAIQAQEKLYQELMETLLKVSPYR</sequence>
<reference evidence="1" key="1">
    <citation type="submission" date="2015-06" db="EMBL/GenBank/DDBJ databases">
        <authorList>
            <person name="Liu B."/>
            <person name="Wang J."/>
            <person name="Zhu Y."/>
            <person name="Liu G."/>
            <person name="Chen Q."/>
            <person name="Zheng C."/>
            <person name="Che J."/>
            <person name="Ge C."/>
            <person name="Shi H."/>
            <person name="Pan Z."/>
            <person name="Liu X."/>
        </authorList>
    </citation>
    <scope>NUCLEOTIDE SEQUENCE [LARGE SCALE GENOMIC DNA]</scope>
    <source>
        <strain evidence="1">DSM 16346</strain>
    </source>
</reference>
<dbReference type="STRING" id="157733.AB986_19140"/>
<organism evidence="1 2">
    <name type="scientific">Guptibacillus hwajinpoensis</name>
    <dbReference type="NCBI Taxonomy" id="208199"/>
    <lineage>
        <taxon>Bacteria</taxon>
        <taxon>Bacillati</taxon>
        <taxon>Bacillota</taxon>
        <taxon>Bacilli</taxon>
        <taxon>Bacillales</taxon>
        <taxon>Guptibacillaceae</taxon>
        <taxon>Guptibacillus</taxon>
    </lineage>
</organism>
<dbReference type="Pfam" id="PF08963">
    <property type="entry name" value="DUF1878"/>
    <property type="match status" value="1"/>
</dbReference>
<dbReference type="InterPro" id="IPR035945">
    <property type="entry name" value="YhaI-like_sf"/>
</dbReference>
<name>A0A0J6CT21_9BACL</name>
<dbReference type="AlphaFoldDB" id="A0A0J6CT21"/>
<dbReference type="RefSeq" id="WP_048313212.1">
    <property type="nucleotide sequence ID" value="NZ_CP119526.1"/>
</dbReference>
<evidence type="ECO:0000313" key="2">
    <source>
        <dbReference type="Proteomes" id="UP000035996"/>
    </source>
</evidence>
<protein>
    <submittedName>
        <fullName evidence="1">Uncharacterized protein</fullName>
    </submittedName>
</protein>